<dbReference type="InterPro" id="IPR018971">
    <property type="entry name" value="DUF1997"/>
</dbReference>
<sequence length="257" mass="28090">MADPAVQSASRLLGQLIASANNNDTRNVRLKTFAFGATGSHTIIVEGTELTQYMKLPVEEYVLYDAQYMQRISNDTFELRLPVAPVATGRNPGVMASPWLRVRVVPGGDGSTLSFKSVGANLLGFNENGSSNATNLTNLERALRSITANFSALLAWDSGSRNVWAARSERTRLTATVRMDFGVTIGTPLPRLLVQGAVNIIMSSAMRIALPQFLTLLQRDFERWRNGTREIGRSVGSLLEMEPLEVVLDEQGPPGPR</sequence>
<proteinExistence type="predicted"/>
<dbReference type="PANTHER" id="PTHR34131">
    <property type="entry name" value="(RAP ANNOTATION RELEASE2) GALACTOSE-BINDING LIKE DOMAIN CONTAINING PROTEIN"/>
    <property type="match status" value="1"/>
</dbReference>
<dbReference type="PANTHER" id="PTHR34131:SF3">
    <property type="entry name" value="(RAP ANNOTATION RELEASE2) GALACTOSE-BINDING LIKE DOMAIN CONTAINING PROTEIN"/>
    <property type="match status" value="1"/>
</dbReference>
<gene>
    <name evidence="1" type="ORF">Ctob_012513</name>
</gene>
<evidence type="ECO:0000313" key="2">
    <source>
        <dbReference type="Proteomes" id="UP000037460"/>
    </source>
</evidence>
<comment type="caution">
    <text evidence="1">The sequence shown here is derived from an EMBL/GenBank/DDBJ whole genome shotgun (WGS) entry which is preliminary data.</text>
</comment>
<reference evidence="2" key="1">
    <citation type="journal article" date="2015" name="PLoS Genet.">
        <title>Genome Sequence and Transcriptome Analyses of Chrysochromulina tobin: Metabolic Tools for Enhanced Algal Fitness in the Prominent Order Prymnesiales (Haptophyceae).</title>
        <authorList>
            <person name="Hovde B.T."/>
            <person name="Deodato C.R."/>
            <person name="Hunsperger H.M."/>
            <person name="Ryken S.A."/>
            <person name="Yost W."/>
            <person name="Jha R.K."/>
            <person name="Patterson J."/>
            <person name="Monnat R.J. Jr."/>
            <person name="Barlow S.B."/>
            <person name="Starkenburg S.R."/>
            <person name="Cattolico R.A."/>
        </authorList>
    </citation>
    <scope>NUCLEOTIDE SEQUENCE</scope>
    <source>
        <strain evidence="2">CCMP291</strain>
    </source>
</reference>
<keyword evidence="2" id="KW-1185">Reference proteome</keyword>
<organism evidence="1 2">
    <name type="scientific">Chrysochromulina tobinii</name>
    <dbReference type="NCBI Taxonomy" id="1460289"/>
    <lineage>
        <taxon>Eukaryota</taxon>
        <taxon>Haptista</taxon>
        <taxon>Haptophyta</taxon>
        <taxon>Prymnesiophyceae</taxon>
        <taxon>Prymnesiales</taxon>
        <taxon>Chrysochromulinaceae</taxon>
        <taxon>Chrysochromulina</taxon>
    </lineage>
</organism>
<evidence type="ECO:0000313" key="1">
    <source>
        <dbReference type="EMBL" id="KOO32229.1"/>
    </source>
</evidence>
<accession>A0A0M0K096</accession>
<dbReference type="AlphaFoldDB" id="A0A0M0K096"/>
<protein>
    <submittedName>
        <fullName evidence="1">Uncharacterized protein</fullName>
    </submittedName>
</protein>
<dbReference type="Pfam" id="PF09366">
    <property type="entry name" value="DUF1997"/>
    <property type="match status" value="1"/>
</dbReference>
<name>A0A0M0K096_9EUKA</name>
<dbReference type="EMBL" id="JWZX01001821">
    <property type="protein sequence ID" value="KOO32229.1"/>
    <property type="molecule type" value="Genomic_DNA"/>
</dbReference>
<dbReference type="Proteomes" id="UP000037460">
    <property type="component" value="Unassembled WGS sequence"/>
</dbReference>